<accession>A0A0E2DAS8</accession>
<dbReference type="InterPro" id="IPR027417">
    <property type="entry name" value="P-loop_NTPase"/>
</dbReference>
<dbReference type="RefSeq" id="WP_002122301.1">
    <property type="nucleotide sequence ID" value="NZ_AHNR02000004.1"/>
</dbReference>
<dbReference type="EMBL" id="AHNR02000004">
    <property type="protein sequence ID" value="EKR57188.1"/>
    <property type="molecule type" value="Genomic_DNA"/>
</dbReference>
<evidence type="ECO:0000313" key="1">
    <source>
        <dbReference type="EMBL" id="EKR57188.1"/>
    </source>
</evidence>
<evidence type="ECO:0008006" key="3">
    <source>
        <dbReference type="Google" id="ProtNLM"/>
    </source>
</evidence>
<gene>
    <name evidence="1" type="ORF">LEP1GSC105_0166</name>
</gene>
<dbReference type="Proteomes" id="UP000001340">
    <property type="component" value="Unassembled WGS sequence"/>
</dbReference>
<dbReference type="Gene3D" id="3.40.50.300">
    <property type="entry name" value="P-loop containing nucleotide triphosphate hydrolases"/>
    <property type="match status" value="1"/>
</dbReference>
<evidence type="ECO:0000313" key="2">
    <source>
        <dbReference type="Proteomes" id="UP000001340"/>
    </source>
</evidence>
<name>A0A0E2DAS8_LEPIR</name>
<reference evidence="1 2" key="1">
    <citation type="submission" date="2012-10" db="EMBL/GenBank/DDBJ databases">
        <authorList>
            <person name="Harkins D.M."/>
            <person name="Durkin A.S."/>
            <person name="Brinkac L.M."/>
            <person name="Haft D.H."/>
            <person name="Selengut J.D."/>
            <person name="Sanka R."/>
            <person name="DePew J."/>
            <person name="Purushe J."/>
            <person name="Chanthongthip A."/>
            <person name="Lattana O."/>
            <person name="Phetsouvanh R."/>
            <person name="Newton P.N."/>
            <person name="Vinetz J.M."/>
            <person name="Sutton G.G."/>
            <person name="Nierman W.C."/>
            <person name="Fouts D.E."/>
        </authorList>
    </citation>
    <scope>NUCLEOTIDE SEQUENCE [LARGE SCALE GENOMIC DNA]</scope>
    <source>
        <strain evidence="1 2">UI 12758</strain>
    </source>
</reference>
<protein>
    <recommendedName>
        <fullName evidence="3">Terminase-like family protein</fullName>
    </recommendedName>
</protein>
<dbReference type="AlphaFoldDB" id="A0A0E2DAS8"/>
<organism evidence="1 2">
    <name type="scientific">Leptospira interrogans str. UI 12758</name>
    <dbReference type="NCBI Taxonomy" id="1049938"/>
    <lineage>
        <taxon>Bacteria</taxon>
        <taxon>Pseudomonadati</taxon>
        <taxon>Spirochaetota</taxon>
        <taxon>Spirochaetia</taxon>
        <taxon>Leptospirales</taxon>
        <taxon>Leptospiraceae</taxon>
        <taxon>Leptospira</taxon>
    </lineage>
</organism>
<proteinExistence type="predicted"/>
<sequence>MKFEPTKLLEGTPYAKVDPAILAEAVKNVTERLRSKTFGINRKKNICRKRATGKKGSFQFFCKHYFPHYFPMPFGEQQMELVHLIQSYRSFKNVDGSKNRIPLRSLVALSRGFGKSTILTLCGALWLVLTGTWKFPILVSSTLEQAKEFLRKIQEESEDNAELANDYPELLPKKDIKGQNVSWSDFDLVFNGGFRIIAKGWGNAIRGKRHKNIRPDALLLDDPDEEKDVVSESTMIRKYRWFERAALKLGTVWGIDVILSYTTIAPNCVGEYVFKSDRYKTWIRKKYKALITDQDGTERSSWPEGAPIDLLRIERDEDPVTFAQERQNDPLPEVGQKFKGLVQTWKFERPESFAGWQLALALDLSLGKTERSDFSAIVGLGLSPSGKFYELYSDIQRRLPDQIQKDFIRALQAFPWDIAGIETNGGQEHFLFGFKEHLEDWNELCSLENNELGLTLANKIIVPVVDIDNRGDKDRRIEGTLQVPIATGQLLLREDSTILREQFEEFPYKKKDGPDATQMAYRLIVHELRNSVSFLTAEQRSGAIMLSQKYNQNESNNNYIAKSLDQLRRDQLKRRGF</sequence>
<comment type="caution">
    <text evidence="1">The sequence shown here is derived from an EMBL/GenBank/DDBJ whole genome shotgun (WGS) entry which is preliminary data.</text>
</comment>